<dbReference type="RefSeq" id="WP_212683682.1">
    <property type="nucleotide sequence ID" value="NZ_JAGSPM010000003.1"/>
</dbReference>
<dbReference type="GO" id="GO:0006351">
    <property type="term" value="P:DNA-templated transcription"/>
    <property type="evidence" value="ECO:0007669"/>
    <property type="project" value="TreeGrafter"/>
</dbReference>
<evidence type="ECO:0000313" key="6">
    <source>
        <dbReference type="EMBL" id="MBR7746342.1"/>
    </source>
</evidence>
<protein>
    <submittedName>
        <fullName evidence="6">LysR family transcriptional regulator</fullName>
    </submittedName>
</protein>
<gene>
    <name evidence="6" type="ORF">KDM92_07105</name>
</gene>
<dbReference type="FunFam" id="1.10.10.10:FF:000038">
    <property type="entry name" value="Glycine cleavage system transcriptional activator"/>
    <property type="match status" value="1"/>
</dbReference>
<dbReference type="InterPro" id="IPR036390">
    <property type="entry name" value="WH_DNA-bd_sf"/>
</dbReference>
<sequence>MKKAIHIRSAPLGAIRAFEAAARLGSFKLAAQELSVTPAAISHQLAALEEYLGAPLFVRSNRLVQLTTKGRQFSTQVTSAFAQLQTAMQEASATDTNEQVLVVSAAPSIAAKWLVPRLSRFHAQFPDIDLRLSSENQSHDLMHDASVDVVLRYGKGGYDQDFSGAKKTGLHAEKLWEETYLFPVCSPATLRNTQVSENTQIKSVLTRSKDLNQLRQHTLLRLPLPPDRDTGEIGERWQAWLSNTNEFHTLNQNEQAALLAHANKGPFYSHEHLAIDTAKSHHGICLALDVLVIEDLLEKKLLRPLTVRTRDPYSHWLLYREKDAQKASVQAFSQWIRDEAALSLKTLASCRSQVSP</sequence>
<evidence type="ECO:0000256" key="1">
    <source>
        <dbReference type="ARBA" id="ARBA00009437"/>
    </source>
</evidence>
<evidence type="ECO:0000256" key="2">
    <source>
        <dbReference type="ARBA" id="ARBA00023015"/>
    </source>
</evidence>
<evidence type="ECO:0000313" key="7">
    <source>
        <dbReference type="Proteomes" id="UP000680158"/>
    </source>
</evidence>
<dbReference type="Gene3D" id="1.10.10.10">
    <property type="entry name" value="Winged helix-like DNA-binding domain superfamily/Winged helix DNA-binding domain"/>
    <property type="match status" value="1"/>
</dbReference>
<evidence type="ECO:0000256" key="4">
    <source>
        <dbReference type="ARBA" id="ARBA00023163"/>
    </source>
</evidence>
<proteinExistence type="inferred from homology"/>
<dbReference type="Pfam" id="PF03466">
    <property type="entry name" value="LysR_substrate"/>
    <property type="match status" value="1"/>
</dbReference>
<dbReference type="PANTHER" id="PTHR30537">
    <property type="entry name" value="HTH-TYPE TRANSCRIPTIONAL REGULATOR"/>
    <property type="match status" value="1"/>
</dbReference>
<dbReference type="GO" id="GO:0003700">
    <property type="term" value="F:DNA-binding transcription factor activity"/>
    <property type="evidence" value="ECO:0007669"/>
    <property type="project" value="InterPro"/>
</dbReference>
<dbReference type="AlphaFoldDB" id="A0A941DG88"/>
<dbReference type="Gene3D" id="3.40.190.10">
    <property type="entry name" value="Periplasmic binding protein-like II"/>
    <property type="match status" value="2"/>
</dbReference>
<evidence type="ECO:0000259" key="5">
    <source>
        <dbReference type="PROSITE" id="PS50931"/>
    </source>
</evidence>
<dbReference type="GO" id="GO:0043565">
    <property type="term" value="F:sequence-specific DNA binding"/>
    <property type="evidence" value="ECO:0007669"/>
    <property type="project" value="TreeGrafter"/>
</dbReference>
<dbReference type="Proteomes" id="UP000680158">
    <property type="component" value="Unassembled WGS sequence"/>
</dbReference>
<evidence type="ECO:0000256" key="3">
    <source>
        <dbReference type="ARBA" id="ARBA00023125"/>
    </source>
</evidence>
<name>A0A941DG88_9BURK</name>
<dbReference type="InterPro" id="IPR058163">
    <property type="entry name" value="LysR-type_TF_proteobact-type"/>
</dbReference>
<keyword evidence="7" id="KW-1185">Reference proteome</keyword>
<dbReference type="InterPro" id="IPR036388">
    <property type="entry name" value="WH-like_DNA-bd_sf"/>
</dbReference>
<dbReference type="EMBL" id="JAGSPM010000003">
    <property type="protein sequence ID" value="MBR7746342.1"/>
    <property type="molecule type" value="Genomic_DNA"/>
</dbReference>
<organism evidence="6 7">
    <name type="scientific">Undibacterium baiyunense</name>
    <dbReference type="NCBI Taxonomy" id="2828731"/>
    <lineage>
        <taxon>Bacteria</taxon>
        <taxon>Pseudomonadati</taxon>
        <taxon>Pseudomonadota</taxon>
        <taxon>Betaproteobacteria</taxon>
        <taxon>Burkholderiales</taxon>
        <taxon>Oxalobacteraceae</taxon>
        <taxon>Undibacterium</taxon>
    </lineage>
</organism>
<dbReference type="SUPFAM" id="SSF53850">
    <property type="entry name" value="Periplasmic binding protein-like II"/>
    <property type="match status" value="1"/>
</dbReference>
<dbReference type="InterPro" id="IPR005119">
    <property type="entry name" value="LysR_subst-bd"/>
</dbReference>
<comment type="similarity">
    <text evidence="1">Belongs to the LysR transcriptional regulatory family.</text>
</comment>
<dbReference type="PRINTS" id="PR00039">
    <property type="entry name" value="HTHLYSR"/>
</dbReference>
<keyword evidence="3" id="KW-0238">DNA-binding</keyword>
<dbReference type="PANTHER" id="PTHR30537:SF26">
    <property type="entry name" value="GLYCINE CLEAVAGE SYSTEM TRANSCRIPTIONAL ACTIVATOR"/>
    <property type="match status" value="1"/>
</dbReference>
<dbReference type="Pfam" id="PF00126">
    <property type="entry name" value="HTH_1"/>
    <property type="match status" value="1"/>
</dbReference>
<dbReference type="PROSITE" id="PS50931">
    <property type="entry name" value="HTH_LYSR"/>
    <property type="match status" value="1"/>
</dbReference>
<keyword evidence="4" id="KW-0804">Transcription</keyword>
<dbReference type="SUPFAM" id="SSF46785">
    <property type="entry name" value="Winged helix' DNA-binding domain"/>
    <property type="match status" value="1"/>
</dbReference>
<comment type="caution">
    <text evidence="6">The sequence shown here is derived from an EMBL/GenBank/DDBJ whole genome shotgun (WGS) entry which is preliminary data.</text>
</comment>
<dbReference type="CDD" id="cd08432">
    <property type="entry name" value="PBP2_GcdR_TrpI_HvrB_AmpR_like"/>
    <property type="match status" value="1"/>
</dbReference>
<reference evidence="6 7" key="1">
    <citation type="submission" date="2021-04" db="EMBL/GenBank/DDBJ databases">
        <title>novel species isolated from subtropical streams in China.</title>
        <authorList>
            <person name="Lu H."/>
        </authorList>
    </citation>
    <scope>NUCLEOTIDE SEQUENCE [LARGE SCALE GENOMIC DNA]</scope>
    <source>
        <strain evidence="6 7">BYS107W</strain>
    </source>
</reference>
<accession>A0A941DG88</accession>
<dbReference type="InterPro" id="IPR000847">
    <property type="entry name" value="LysR_HTH_N"/>
</dbReference>
<keyword evidence="2" id="KW-0805">Transcription regulation</keyword>
<feature type="domain" description="HTH lysR-type" evidence="5">
    <location>
        <begin position="15"/>
        <end position="67"/>
    </location>
</feature>